<feature type="region of interest" description="Disordered" evidence="1">
    <location>
        <begin position="1"/>
        <end position="129"/>
    </location>
</feature>
<dbReference type="Proteomes" id="UP001634007">
    <property type="component" value="Unassembled WGS sequence"/>
</dbReference>
<feature type="compositionally biased region" description="Basic and acidic residues" evidence="1">
    <location>
        <begin position="14"/>
        <end position="30"/>
    </location>
</feature>
<dbReference type="EMBL" id="JBJKBG010000001">
    <property type="protein sequence ID" value="KAL3754387.1"/>
    <property type="molecule type" value="Genomic_DNA"/>
</dbReference>
<organism evidence="2 3">
    <name type="scientific">Eucalyptus globulus</name>
    <name type="common">Tasmanian blue gum</name>
    <dbReference type="NCBI Taxonomy" id="34317"/>
    <lineage>
        <taxon>Eukaryota</taxon>
        <taxon>Viridiplantae</taxon>
        <taxon>Streptophyta</taxon>
        <taxon>Embryophyta</taxon>
        <taxon>Tracheophyta</taxon>
        <taxon>Spermatophyta</taxon>
        <taxon>Magnoliopsida</taxon>
        <taxon>eudicotyledons</taxon>
        <taxon>Gunneridae</taxon>
        <taxon>Pentapetalae</taxon>
        <taxon>rosids</taxon>
        <taxon>malvids</taxon>
        <taxon>Myrtales</taxon>
        <taxon>Myrtaceae</taxon>
        <taxon>Myrtoideae</taxon>
        <taxon>Eucalypteae</taxon>
        <taxon>Eucalyptus</taxon>
    </lineage>
</organism>
<proteinExistence type="predicted"/>
<name>A0ABD3LWP4_EUCGL</name>
<evidence type="ECO:0000256" key="1">
    <source>
        <dbReference type="SAM" id="MobiDB-lite"/>
    </source>
</evidence>
<reference evidence="2 3" key="1">
    <citation type="submission" date="2024-11" db="EMBL/GenBank/DDBJ databases">
        <title>Chromosome-level genome assembly of Eucalyptus globulus Labill. provides insights into its genome evolution.</title>
        <authorList>
            <person name="Li X."/>
        </authorList>
    </citation>
    <scope>NUCLEOTIDE SEQUENCE [LARGE SCALE GENOMIC DNA]</scope>
    <source>
        <strain evidence="2">CL2024</strain>
        <tissue evidence="2">Fresh tender leaves</tissue>
    </source>
</reference>
<keyword evidence="3" id="KW-1185">Reference proteome</keyword>
<comment type="caution">
    <text evidence="2">The sequence shown here is derived from an EMBL/GenBank/DDBJ whole genome shotgun (WGS) entry which is preliminary data.</text>
</comment>
<evidence type="ECO:0000313" key="3">
    <source>
        <dbReference type="Proteomes" id="UP001634007"/>
    </source>
</evidence>
<gene>
    <name evidence="2" type="ORF">ACJRO7_001596</name>
</gene>
<protein>
    <submittedName>
        <fullName evidence="2">Uncharacterized protein</fullName>
    </submittedName>
</protein>
<dbReference type="AlphaFoldDB" id="A0ABD3LWP4"/>
<sequence>MTKRPGGGAAQFAGEREGERGGESSEKALRFLEAQSNSGEKKGKEEDEAEEEDEDGRRDRVRSGASEHLCSPPSTERSHWMLPPHTHVRGPRSGGPDRRTLSETRFGDFGAPPPRAGLTSPPLWGGILV</sequence>
<evidence type="ECO:0000313" key="2">
    <source>
        <dbReference type="EMBL" id="KAL3754387.1"/>
    </source>
</evidence>
<accession>A0ABD3LWP4</accession>
<feature type="compositionally biased region" description="Basic and acidic residues" evidence="1">
    <location>
        <begin position="95"/>
        <end position="106"/>
    </location>
</feature>